<dbReference type="SMART" id="SM00507">
    <property type="entry name" value="HNHc"/>
    <property type="match status" value="1"/>
</dbReference>
<keyword evidence="3" id="KW-1185">Reference proteome</keyword>
<dbReference type="PANTHER" id="PTHR33877">
    <property type="entry name" value="SLL1193 PROTEIN"/>
    <property type="match status" value="1"/>
</dbReference>
<dbReference type="RefSeq" id="WP_264796471.1">
    <property type="nucleotide sequence ID" value="NZ_BRVS01000016.1"/>
</dbReference>
<keyword evidence="2" id="KW-0378">Hydrolase</keyword>
<proteinExistence type="predicted"/>
<protein>
    <submittedName>
        <fullName evidence="2">HNH endonuclease</fullName>
    </submittedName>
</protein>
<keyword evidence="2" id="KW-0255">Endonuclease</keyword>
<evidence type="ECO:0000313" key="2">
    <source>
        <dbReference type="EMBL" id="GLB68374.1"/>
    </source>
</evidence>
<sequence>MRTLVLNAGYEPLAVVTFRRALLLVLTGKASVIAEDGDPVVGPNHILGRPSVILLNRYIKIPYRQDTTVTRRGVLRRDGYLCAYCGKTANTVDHVKPRSRGGEDSWENLVACCLRCNNAKGDRTLNQLGWHLRIVPRAPHGTHWRIRELDRPAPAWSEFLDRNPAA</sequence>
<name>A0ABQ5MWN7_9MICC</name>
<organism evidence="2 3">
    <name type="scientific">Arthrobacter mangrovi</name>
    <dbReference type="NCBI Taxonomy" id="2966350"/>
    <lineage>
        <taxon>Bacteria</taxon>
        <taxon>Bacillati</taxon>
        <taxon>Actinomycetota</taxon>
        <taxon>Actinomycetes</taxon>
        <taxon>Micrococcales</taxon>
        <taxon>Micrococcaceae</taxon>
        <taxon>Arthrobacter</taxon>
    </lineage>
</organism>
<evidence type="ECO:0000313" key="3">
    <source>
        <dbReference type="Proteomes" id="UP001209654"/>
    </source>
</evidence>
<accession>A0ABQ5MWN7</accession>
<comment type="caution">
    <text evidence="2">The sequence shown here is derived from an EMBL/GenBank/DDBJ whole genome shotgun (WGS) entry which is preliminary data.</text>
</comment>
<feature type="domain" description="HNH nuclease" evidence="1">
    <location>
        <begin position="69"/>
        <end position="118"/>
    </location>
</feature>
<dbReference type="EMBL" id="BRVS01000016">
    <property type="protein sequence ID" value="GLB68374.1"/>
    <property type="molecule type" value="Genomic_DNA"/>
</dbReference>
<reference evidence="2 3" key="1">
    <citation type="journal article" date="2023" name="Int. J. Syst. Evol. Microbiol.">
        <title>Arthrobacter mangrovi sp. nov., an actinobacterium isolated from the rhizosphere of a mangrove.</title>
        <authorList>
            <person name="Hamada M."/>
            <person name="Saitou S."/>
            <person name="Enomoto N."/>
            <person name="Nanri K."/>
            <person name="Hidaka K."/>
            <person name="Miura T."/>
            <person name="Tamura T."/>
        </authorList>
    </citation>
    <scope>NUCLEOTIDE SEQUENCE [LARGE SCALE GENOMIC DNA]</scope>
    <source>
        <strain evidence="2 3">NBRC 112813</strain>
    </source>
</reference>
<dbReference type="GO" id="GO:0004519">
    <property type="term" value="F:endonuclease activity"/>
    <property type="evidence" value="ECO:0007669"/>
    <property type="project" value="UniProtKB-KW"/>
</dbReference>
<dbReference type="PANTHER" id="PTHR33877:SF2">
    <property type="entry name" value="OS07G0170200 PROTEIN"/>
    <property type="match status" value="1"/>
</dbReference>
<dbReference type="InterPro" id="IPR052892">
    <property type="entry name" value="NA-targeting_endonuclease"/>
</dbReference>
<keyword evidence="2" id="KW-0540">Nuclease</keyword>
<dbReference type="Gene3D" id="1.10.30.50">
    <property type="match status" value="1"/>
</dbReference>
<dbReference type="InterPro" id="IPR003615">
    <property type="entry name" value="HNH_nuc"/>
</dbReference>
<gene>
    <name evidence="2" type="ORF">AHIS1636_28160</name>
</gene>
<dbReference type="Pfam" id="PF01844">
    <property type="entry name" value="HNH"/>
    <property type="match status" value="1"/>
</dbReference>
<dbReference type="Proteomes" id="UP001209654">
    <property type="component" value="Unassembled WGS sequence"/>
</dbReference>
<dbReference type="InterPro" id="IPR002711">
    <property type="entry name" value="HNH"/>
</dbReference>
<evidence type="ECO:0000259" key="1">
    <source>
        <dbReference type="SMART" id="SM00507"/>
    </source>
</evidence>
<dbReference type="CDD" id="cd00085">
    <property type="entry name" value="HNHc"/>
    <property type="match status" value="1"/>
</dbReference>